<evidence type="ECO:0000256" key="5">
    <source>
        <dbReference type="ARBA" id="ARBA00022691"/>
    </source>
</evidence>
<evidence type="ECO:0000256" key="3">
    <source>
        <dbReference type="ARBA" id="ARBA00022603"/>
    </source>
</evidence>
<dbReference type="PANTHER" id="PTHR46111">
    <property type="entry name" value="RIBOSOMAL RNA SMALL SUBUNIT METHYLTRANSFERASE I"/>
    <property type="match status" value="1"/>
</dbReference>
<evidence type="ECO:0000313" key="7">
    <source>
        <dbReference type="EMBL" id="MDO5974872.1"/>
    </source>
</evidence>
<dbReference type="InterPro" id="IPR008189">
    <property type="entry name" value="rRNA_ssu_MeTfrase_I"/>
</dbReference>
<dbReference type="PANTHER" id="PTHR46111:SF2">
    <property type="entry name" value="SAM-DEPENDENT METHYLTRANSFERASE"/>
    <property type="match status" value="1"/>
</dbReference>
<evidence type="ECO:0000259" key="6">
    <source>
        <dbReference type="Pfam" id="PF00590"/>
    </source>
</evidence>
<evidence type="ECO:0000313" key="8">
    <source>
        <dbReference type="Proteomes" id="UP001176806"/>
    </source>
</evidence>
<organism evidence="7 8">
    <name type="scientific">Flavivirga jejuensis</name>
    <dbReference type="NCBI Taxonomy" id="870487"/>
    <lineage>
        <taxon>Bacteria</taxon>
        <taxon>Pseudomonadati</taxon>
        <taxon>Bacteroidota</taxon>
        <taxon>Flavobacteriia</taxon>
        <taxon>Flavobacteriales</taxon>
        <taxon>Flavobacteriaceae</taxon>
        <taxon>Flavivirga</taxon>
    </lineage>
</organism>
<comment type="caution">
    <text evidence="7">The sequence shown here is derived from an EMBL/GenBank/DDBJ whole genome shotgun (WGS) entry which is preliminary data.</text>
</comment>
<gene>
    <name evidence="7" type="ORF">Q4Q40_11805</name>
</gene>
<dbReference type="CDD" id="cd11649">
    <property type="entry name" value="RsmI_like"/>
    <property type="match status" value="1"/>
</dbReference>
<dbReference type="InterPro" id="IPR035996">
    <property type="entry name" value="4pyrrol_Methylase_sf"/>
</dbReference>
<accession>A0ABT8WNY6</accession>
<keyword evidence="5" id="KW-0949">S-adenosyl-L-methionine</keyword>
<evidence type="ECO:0000256" key="4">
    <source>
        <dbReference type="ARBA" id="ARBA00022679"/>
    </source>
</evidence>
<dbReference type="EMBL" id="JAUOEL010000004">
    <property type="protein sequence ID" value="MDO5974872.1"/>
    <property type="molecule type" value="Genomic_DNA"/>
</dbReference>
<dbReference type="InterPro" id="IPR000878">
    <property type="entry name" value="4pyrrol_Mease"/>
</dbReference>
<protein>
    <submittedName>
        <fullName evidence="7">SAM-dependent methyltransferase</fullName>
    </submittedName>
</protein>
<dbReference type="GO" id="GO:0032259">
    <property type="term" value="P:methylation"/>
    <property type="evidence" value="ECO:0007669"/>
    <property type="project" value="UniProtKB-KW"/>
</dbReference>
<name>A0ABT8WNY6_9FLAO</name>
<dbReference type="InterPro" id="IPR014777">
    <property type="entry name" value="4pyrrole_Mease_sub1"/>
</dbReference>
<dbReference type="InterPro" id="IPR014776">
    <property type="entry name" value="4pyrrole_Mease_sub2"/>
</dbReference>
<dbReference type="RefSeq" id="WP_303302017.1">
    <property type="nucleotide sequence ID" value="NZ_BAABDA010000018.1"/>
</dbReference>
<dbReference type="Gene3D" id="3.30.950.10">
    <property type="entry name" value="Methyltransferase, Cobalt-precorrin-4 Transmethylase, Domain 2"/>
    <property type="match status" value="1"/>
</dbReference>
<keyword evidence="8" id="KW-1185">Reference proteome</keyword>
<keyword evidence="4" id="KW-0808">Transferase</keyword>
<reference evidence="7" key="1">
    <citation type="submission" date="2023-07" db="EMBL/GenBank/DDBJ databases">
        <title>Two novel species in the genus Flavivirga.</title>
        <authorList>
            <person name="Kwon K."/>
        </authorList>
    </citation>
    <scope>NUCLEOTIDE SEQUENCE</scope>
    <source>
        <strain evidence="7">KACC 14158</strain>
    </source>
</reference>
<feature type="domain" description="Tetrapyrrole methylase" evidence="6">
    <location>
        <begin position="10"/>
        <end position="218"/>
    </location>
</feature>
<evidence type="ECO:0000256" key="2">
    <source>
        <dbReference type="ARBA" id="ARBA00022552"/>
    </source>
</evidence>
<keyword evidence="1" id="KW-0963">Cytoplasm</keyword>
<evidence type="ECO:0000256" key="1">
    <source>
        <dbReference type="ARBA" id="ARBA00022490"/>
    </source>
</evidence>
<dbReference type="Proteomes" id="UP001176806">
    <property type="component" value="Unassembled WGS sequence"/>
</dbReference>
<keyword evidence="3 7" id="KW-0489">Methyltransferase</keyword>
<dbReference type="SUPFAM" id="SSF53790">
    <property type="entry name" value="Tetrapyrrole methylase"/>
    <property type="match status" value="1"/>
</dbReference>
<dbReference type="Gene3D" id="3.40.1010.10">
    <property type="entry name" value="Cobalt-precorrin-4 Transmethylase, Domain 1"/>
    <property type="match status" value="1"/>
</dbReference>
<sequence length="240" mass="26795">MDTSTAKGKLYLIPTTLGDNDPLEVLPISVKQIIEQTDTYIVENEKTARRFIKRITPDKPQPSLNMFHLNKFTDVSELPGFLTPCLNGTNIGLLSEAGCPGVADPGADIVKLAHQKNIKVVPLVGPSSILMAIMSSGMNGQSFAFNGYLPIDKGDRKNEIKRLERLSFEHNQSQLFIETPYRNNKMLEDLCHTLEKNTEISVACDITLSTEFIKTQTASAWKKNIVDLHKRPTIFIIHKS</sequence>
<dbReference type="PIRSF" id="PIRSF005917">
    <property type="entry name" value="MTase_YraL"/>
    <property type="match status" value="1"/>
</dbReference>
<dbReference type="Pfam" id="PF00590">
    <property type="entry name" value="TP_methylase"/>
    <property type="match status" value="1"/>
</dbReference>
<proteinExistence type="predicted"/>
<keyword evidence="2" id="KW-0698">rRNA processing</keyword>
<dbReference type="GO" id="GO:0008168">
    <property type="term" value="F:methyltransferase activity"/>
    <property type="evidence" value="ECO:0007669"/>
    <property type="project" value="UniProtKB-KW"/>
</dbReference>